<dbReference type="Pfam" id="PF25758">
    <property type="entry name" value="TPR_IPO11"/>
    <property type="match status" value="1"/>
</dbReference>
<feature type="compositionally biased region" description="Acidic residues" evidence="1">
    <location>
        <begin position="207"/>
        <end position="217"/>
    </location>
</feature>
<feature type="compositionally biased region" description="Polar residues" evidence="1">
    <location>
        <begin position="218"/>
        <end position="233"/>
    </location>
</feature>
<evidence type="ECO:0000313" key="3">
    <source>
        <dbReference type="EMBL" id="MEQ2292604.1"/>
    </source>
</evidence>
<name>A0ABV0YFJ3_9TELE</name>
<feature type="non-terminal residue" evidence="3">
    <location>
        <position position="300"/>
    </location>
</feature>
<sequence>MMPLLHNYVTVDTDMLLSNPRHLEVIYSMCKKVLTVDAGDDAECHAAKLLEVIILQCRGRGIDQCIPLFVEAVLGRLMRGVKSSELRTMCLQVVIAALYYNPALLIQTLDNMHFVHTPQPITAHFINQWINDTEFFLGLHDRKMCIIGLSMLMELPSRPAALERIAGQIIPSILLLFLGLKHLYASRLINRPDLLAHAGVHIEDQNEEIPSDEDEVNESQNAIHQQSSLTTGQVGEDDDDNDEDEYWDEDAFEGTPLEEYSTPLDYDNGEDEYQFFTSALLRIQNSNPPCRGGALLPRAT</sequence>
<protein>
    <submittedName>
        <fullName evidence="3">Importin-8</fullName>
    </submittedName>
</protein>
<reference evidence="3 4" key="1">
    <citation type="submission" date="2021-06" db="EMBL/GenBank/DDBJ databases">
        <authorList>
            <person name="Palmer J.M."/>
        </authorList>
    </citation>
    <scope>NUCLEOTIDE SEQUENCE [LARGE SCALE GENOMIC DNA]</scope>
    <source>
        <strain evidence="3 4">AS_MEX2019</strain>
        <tissue evidence="3">Muscle</tissue>
    </source>
</reference>
<feature type="region of interest" description="Disordered" evidence="1">
    <location>
        <begin position="207"/>
        <end position="269"/>
    </location>
</feature>
<dbReference type="SUPFAM" id="SSF48371">
    <property type="entry name" value="ARM repeat"/>
    <property type="match status" value="1"/>
</dbReference>
<evidence type="ECO:0000313" key="4">
    <source>
        <dbReference type="Proteomes" id="UP001469553"/>
    </source>
</evidence>
<dbReference type="Gene3D" id="1.25.10.10">
    <property type="entry name" value="Leucine-rich Repeat Variant"/>
    <property type="match status" value="1"/>
</dbReference>
<gene>
    <name evidence="3" type="primary">IPO8_2</name>
    <name evidence="3" type="ORF">AMECASPLE_024674</name>
</gene>
<dbReference type="EMBL" id="JAHRIP010030584">
    <property type="protein sequence ID" value="MEQ2292604.1"/>
    <property type="molecule type" value="Genomic_DNA"/>
</dbReference>
<dbReference type="PANTHER" id="PTHR10997">
    <property type="entry name" value="IMPORTIN-7, 8, 11"/>
    <property type="match status" value="1"/>
</dbReference>
<dbReference type="InterPro" id="IPR016024">
    <property type="entry name" value="ARM-type_fold"/>
</dbReference>
<evidence type="ECO:0000256" key="1">
    <source>
        <dbReference type="SAM" id="MobiDB-lite"/>
    </source>
</evidence>
<feature type="compositionally biased region" description="Acidic residues" evidence="1">
    <location>
        <begin position="235"/>
        <end position="252"/>
    </location>
</feature>
<evidence type="ECO:0000259" key="2">
    <source>
        <dbReference type="Pfam" id="PF25758"/>
    </source>
</evidence>
<dbReference type="PANTHER" id="PTHR10997:SF26">
    <property type="entry name" value="IMPORTIN-8"/>
    <property type="match status" value="1"/>
</dbReference>
<accession>A0ABV0YFJ3</accession>
<proteinExistence type="predicted"/>
<dbReference type="InterPro" id="IPR058669">
    <property type="entry name" value="TPR_IPO7/11-like"/>
</dbReference>
<feature type="domain" description="Importin-7/11-like TPR repeats" evidence="2">
    <location>
        <begin position="4"/>
        <end position="182"/>
    </location>
</feature>
<dbReference type="Proteomes" id="UP001469553">
    <property type="component" value="Unassembled WGS sequence"/>
</dbReference>
<dbReference type="InterPro" id="IPR011989">
    <property type="entry name" value="ARM-like"/>
</dbReference>
<organism evidence="3 4">
    <name type="scientific">Ameca splendens</name>
    <dbReference type="NCBI Taxonomy" id="208324"/>
    <lineage>
        <taxon>Eukaryota</taxon>
        <taxon>Metazoa</taxon>
        <taxon>Chordata</taxon>
        <taxon>Craniata</taxon>
        <taxon>Vertebrata</taxon>
        <taxon>Euteleostomi</taxon>
        <taxon>Actinopterygii</taxon>
        <taxon>Neopterygii</taxon>
        <taxon>Teleostei</taxon>
        <taxon>Neoteleostei</taxon>
        <taxon>Acanthomorphata</taxon>
        <taxon>Ovalentaria</taxon>
        <taxon>Atherinomorphae</taxon>
        <taxon>Cyprinodontiformes</taxon>
        <taxon>Goodeidae</taxon>
        <taxon>Ameca</taxon>
    </lineage>
</organism>
<keyword evidence="4" id="KW-1185">Reference proteome</keyword>
<comment type="caution">
    <text evidence="3">The sequence shown here is derived from an EMBL/GenBank/DDBJ whole genome shotgun (WGS) entry which is preliminary data.</text>
</comment>